<accession>T1EQR1</accession>
<evidence type="ECO:0000256" key="1">
    <source>
        <dbReference type="SAM" id="MobiDB-lite"/>
    </source>
</evidence>
<evidence type="ECO:0000313" key="3">
    <source>
        <dbReference type="EMBL" id="ESO06617.1"/>
    </source>
</evidence>
<evidence type="ECO:0000313" key="5">
    <source>
        <dbReference type="Proteomes" id="UP000015101"/>
    </source>
</evidence>
<dbReference type="EnsemblMetazoa" id="HelroT160807">
    <property type="protein sequence ID" value="HelroP160807"/>
    <property type="gene ID" value="HelroG160807"/>
</dbReference>
<dbReference type="GeneID" id="20198911"/>
<keyword evidence="2" id="KW-0732">Signal</keyword>
<feature type="region of interest" description="Disordered" evidence="1">
    <location>
        <begin position="109"/>
        <end position="132"/>
    </location>
</feature>
<proteinExistence type="predicted"/>
<dbReference type="KEGG" id="hro:HELRODRAFT_160807"/>
<sequence length="170" mass="20121">MKLNIQHVFFLYTTFIFIDLCKQVQNEVCWDKFEDRAIKSMFDNYTFKYRANHTLDRCKEKCMERGSECEYLVYLDFHGICFIQVIRNTDVTLIERGFQEVHQKVECTNKTGEEKTDTKANHPTDEKVEKPNSEQIMTKVFKSIARVFINVSKDFENFGGLQYGSVQTHK</sequence>
<evidence type="ECO:0000256" key="2">
    <source>
        <dbReference type="SAM" id="SignalP"/>
    </source>
</evidence>
<dbReference type="InParanoid" id="T1EQR1"/>
<dbReference type="RefSeq" id="XP_009015985.1">
    <property type="nucleotide sequence ID" value="XM_009017737.1"/>
</dbReference>
<organism evidence="4 5">
    <name type="scientific">Helobdella robusta</name>
    <name type="common">Californian leech</name>
    <dbReference type="NCBI Taxonomy" id="6412"/>
    <lineage>
        <taxon>Eukaryota</taxon>
        <taxon>Metazoa</taxon>
        <taxon>Spiralia</taxon>
        <taxon>Lophotrochozoa</taxon>
        <taxon>Annelida</taxon>
        <taxon>Clitellata</taxon>
        <taxon>Hirudinea</taxon>
        <taxon>Rhynchobdellida</taxon>
        <taxon>Glossiphoniidae</taxon>
        <taxon>Helobdella</taxon>
    </lineage>
</organism>
<keyword evidence="5" id="KW-1185">Reference proteome</keyword>
<gene>
    <name evidence="4" type="primary">20198911</name>
    <name evidence="3" type="ORF">HELRODRAFT_160807</name>
</gene>
<protein>
    <recommendedName>
        <fullName evidence="6">Apple domain-containing protein</fullName>
    </recommendedName>
</protein>
<dbReference type="Proteomes" id="UP000015101">
    <property type="component" value="Unassembled WGS sequence"/>
</dbReference>
<reference evidence="5" key="1">
    <citation type="submission" date="2012-12" db="EMBL/GenBank/DDBJ databases">
        <authorList>
            <person name="Hellsten U."/>
            <person name="Grimwood J."/>
            <person name="Chapman J.A."/>
            <person name="Shapiro H."/>
            <person name="Aerts A."/>
            <person name="Otillar R.P."/>
            <person name="Terry A.Y."/>
            <person name="Boore J.L."/>
            <person name="Simakov O."/>
            <person name="Marletaz F."/>
            <person name="Cho S.-J."/>
            <person name="Edsinger-Gonzales E."/>
            <person name="Havlak P."/>
            <person name="Kuo D.-H."/>
            <person name="Larsson T."/>
            <person name="Lv J."/>
            <person name="Arendt D."/>
            <person name="Savage R."/>
            <person name="Osoegawa K."/>
            <person name="de Jong P."/>
            <person name="Lindberg D.R."/>
            <person name="Seaver E.C."/>
            <person name="Weisblat D.A."/>
            <person name="Putnam N.H."/>
            <person name="Grigoriev I.V."/>
            <person name="Rokhsar D.S."/>
        </authorList>
    </citation>
    <scope>NUCLEOTIDE SEQUENCE</scope>
</reference>
<reference evidence="4" key="3">
    <citation type="submission" date="2015-06" db="UniProtKB">
        <authorList>
            <consortium name="EnsemblMetazoa"/>
        </authorList>
    </citation>
    <scope>IDENTIFICATION</scope>
</reference>
<dbReference type="AlphaFoldDB" id="T1EQR1"/>
<dbReference type="EMBL" id="AMQM01000655">
    <property type="status" value="NOT_ANNOTATED_CDS"/>
    <property type="molecule type" value="Genomic_DNA"/>
</dbReference>
<dbReference type="EMBL" id="KB096324">
    <property type="protein sequence ID" value="ESO06617.1"/>
    <property type="molecule type" value="Genomic_DNA"/>
</dbReference>
<dbReference type="CTD" id="20198911"/>
<dbReference type="HOGENOM" id="CLU_1572335_0_0_1"/>
<feature type="signal peptide" evidence="2">
    <location>
        <begin position="1"/>
        <end position="26"/>
    </location>
</feature>
<name>T1EQR1_HELRO</name>
<feature type="chain" id="PRO_5010979956" description="Apple domain-containing protein" evidence="2">
    <location>
        <begin position="27"/>
        <end position="170"/>
    </location>
</feature>
<evidence type="ECO:0000313" key="4">
    <source>
        <dbReference type="EnsemblMetazoa" id="HelroP160807"/>
    </source>
</evidence>
<reference evidence="3 5" key="2">
    <citation type="journal article" date="2013" name="Nature">
        <title>Insights into bilaterian evolution from three spiralian genomes.</title>
        <authorList>
            <person name="Simakov O."/>
            <person name="Marletaz F."/>
            <person name="Cho S.J."/>
            <person name="Edsinger-Gonzales E."/>
            <person name="Havlak P."/>
            <person name="Hellsten U."/>
            <person name="Kuo D.H."/>
            <person name="Larsson T."/>
            <person name="Lv J."/>
            <person name="Arendt D."/>
            <person name="Savage R."/>
            <person name="Osoegawa K."/>
            <person name="de Jong P."/>
            <person name="Grimwood J."/>
            <person name="Chapman J.A."/>
            <person name="Shapiro H."/>
            <person name="Aerts A."/>
            <person name="Otillar R.P."/>
            <person name="Terry A.Y."/>
            <person name="Boore J.L."/>
            <person name="Grigoriev I.V."/>
            <person name="Lindberg D.R."/>
            <person name="Seaver E.C."/>
            <person name="Weisblat D.A."/>
            <person name="Putnam N.H."/>
            <person name="Rokhsar D.S."/>
        </authorList>
    </citation>
    <scope>NUCLEOTIDE SEQUENCE</scope>
</reference>
<evidence type="ECO:0008006" key="6">
    <source>
        <dbReference type="Google" id="ProtNLM"/>
    </source>
</evidence>